<evidence type="ECO:0000313" key="3">
    <source>
        <dbReference type="Proteomes" id="UP000053841"/>
    </source>
</evidence>
<evidence type="ECO:0000256" key="1">
    <source>
        <dbReference type="SAM" id="MobiDB-lite"/>
    </source>
</evidence>
<proteinExistence type="predicted"/>
<dbReference type="EMBL" id="KI964562">
    <property type="protein sequence ID" value="EUC36418.1"/>
    <property type="molecule type" value="Genomic_DNA"/>
</dbReference>
<accession>W6YFI8</accession>
<dbReference type="HOGENOM" id="CLU_1660427_0_0_1"/>
<feature type="region of interest" description="Disordered" evidence="1">
    <location>
        <begin position="115"/>
        <end position="135"/>
    </location>
</feature>
<name>W6YFI8_COCC2</name>
<dbReference type="KEGG" id="bze:COCCADRAFT_88306"/>
<evidence type="ECO:0000313" key="2">
    <source>
        <dbReference type="EMBL" id="EUC36418.1"/>
    </source>
</evidence>
<sequence length="159" mass="17806">MGRRRCGHAPEVRCLCSVSWFRRARRSEMQRPRADQRQLDQAAHDAAPERHCRDEHRVADLECGTWRLVDAGVHRPVAVRDVGASKCFSALTGSGGQWRSRGRGGRVVQLLKRSTSGGELDSRAGRTHAHTHHTQHAAKLWENGSVTRPIGPRRVRAVI</sequence>
<dbReference type="Proteomes" id="UP000053841">
    <property type="component" value="Unassembled WGS sequence"/>
</dbReference>
<dbReference type="RefSeq" id="XP_007709341.1">
    <property type="nucleotide sequence ID" value="XM_007711151.1"/>
</dbReference>
<dbReference type="AlphaFoldDB" id="W6YFI8"/>
<gene>
    <name evidence="2" type="ORF">COCCADRAFT_88306</name>
</gene>
<feature type="compositionally biased region" description="Basic residues" evidence="1">
    <location>
        <begin position="125"/>
        <end position="135"/>
    </location>
</feature>
<organism evidence="2 3">
    <name type="scientific">Cochliobolus carbonum (strain 26-R-13)</name>
    <name type="common">Maize leaf spot fungus</name>
    <name type="synonym">Bipolaris zeicola</name>
    <dbReference type="NCBI Taxonomy" id="930089"/>
    <lineage>
        <taxon>Eukaryota</taxon>
        <taxon>Fungi</taxon>
        <taxon>Dikarya</taxon>
        <taxon>Ascomycota</taxon>
        <taxon>Pezizomycotina</taxon>
        <taxon>Dothideomycetes</taxon>
        <taxon>Pleosporomycetidae</taxon>
        <taxon>Pleosporales</taxon>
        <taxon>Pleosporineae</taxon>
        <taxon>Pleosporaceae</taxon>
        <taxon>Bipolaris</taxon>
    </lineage>
</organism>
<keyword evidence="3" id="KW-1185">Reference proteome</keyword>
<feature type="region of interest" description="Disordered" evidence="1">
    <location>
        <begin position="28"/>
        <end position="50"/>
    </location>
</feature>
<reference evidence="2 3" key="1">
    <citation type="journal article" date="2013" name="PLoS Genet.">
        <title>Comparative genome structure, secondary metabolite, and effector coding capacity across Cochliobolus pathogens.</title>
        <authorList>
            <person name="Condon B.J."/>
            <person name="Leng Y."/>
            <person name="Wu D."/>
            <person name="Bushley K.E."/>
            <person name="Ohm R.A."/>
            <person name="Otillar R."/>
            <person name="Martin J."/>
            <person name="Schackwitz W."/>
            <person name="Grimwood J."/>
            <person name="MohdZainudin N."/>
            <person name="Xue C."/>
            <person name="Wang R."/>
            <person name="Manning V.A."/>
            <person name="Dhillon B."/>
            <person name="Tu Z.J."/>
            <person name="Steffenson B.J."/>
            <person name="Salamov A."/>
            <person name="Sun H."/>
            <person name="Lowry S."/>
            <person name="LaButti K."/>
            <person name="Han J."/>
            <person name="Copeland A."/>
            <person name="Lindquist E."/>
            <person name="Barry K."/>
            <person name="Schmutz J."/>
            <person name="Baker S.E."/>
            <person name="Ciuffetti L.M."/>
            <person name="Grigoriev I.V."/>
            <person name="Zhong S."/>
            <person name="Turgeon B.G."/>
        </authorList>
    </citation>
    <scope>NUCLEOTIDE SEQUENCE [LARGE SCALE GENOMIC DNA]</scope>
    <source>
        <strain evidence="2 3">26-R-13</strain>
    </source>
</reference>
<protein>
    <submittedName>
        <fullName evidence="2">Uncharacterized protein</fullName>
    </submittedName>
</protein>
<dbReference type="GeneID" id="19152537"/>